<gene>
    <name evidence="1" type="ORF">M9458_048576</name>
</gene>
<dbReference type="Proteomes" id="UP001529510">
    <property type="component" value="Unassembled WGS sequence"/>
</dbReference>
<accession>A0ABD0N6N3</accession>
<organism evidence="1 2">
    <name type="scientific">Cirrhinus mrigala</name>
    <name type="common">Mrigala</name>
    <dbReference type="NCBI Taxonomy" id="683832"/>
    <lineage>
        <taxon>Eukaryota</taxon>
        <taxon>Metazoa</taxon>
        <taxon>Chordata</taxon>
        <taxon>Craniata</taxon>
        <taxon>Vertebrata</taxon>
        <taxon>Euteleostomi</taxon>
        <taxon>Actinopterygii</taxon>
        <taxon>Neopterygii</taxon>
        <taxon>Teleostei</taxon>
        <taxon>Ostariophysi</taxon>
        <taxon>Cypriniformes</taxon>
        <taxon>Cyprinidae</taxon>
        <taxon>Labeoninae</taxon>
        <taxon>Labeonini</taxon>
        <taxon>Cirrhinus</taxon>
    </lineage>
</organism>
<evidence type="ECO:0000313" key="2">
    <source>
        <dbReference type="Proteomes" id="UP001529510"/>
    </source>
</evidence>
<feature type="non-terminal residue" evidence="1">
    <location>
        <position position="185"/>
    </location>
</feature>
<sequence>PPFEPIEDPIRIVTSLLRSSSLLCLLSKRVGDLQALSVAPSYLDFVPFVAKAFLYPRAGYVPKVPSSAPRPVVLQAFCPPPFREPDQQKLNCEHWTHTSTELPCGEGQTSCLFAMVPLRRVFLPPSPLASLRHGGQGSYDPKYGGLHAFLAGVPMQDICNDAGWSTPLTIVRFYDLDLRAAPGSS</sequence>
<protein>
    <submittedName>
        <fullName evidence="1">Uncharacterized protein</fullName>
    </submittedName>
</protein>
<feature type="non-terminal residue" evidence="1">
    <location>
        <position position="1"/>
    </location>
</feature>
<dbReference type="AlphaFoldDB" id="A0ABD0N6N3"/>
<keyword evidence="2" id="KW-1185">Reference proteome</keyword>
<proteinExistence type="predicted"/>
<evidence type="ECO:0000313" key="1">
    <source>
        <dbReference type="EMBL" id="KAL0157330.1"/>
    </source>
</evidence>
<name>A0ABD0N6N3_CIRMR</name>
<reference evidence="1 2" key="1">
    <citation type="submission" date="2024-05" db="EMBL/GenBank/DDBJ databases">
        <title>Genome sequencing and assembly of Indian major carp, Cirrhinus mrigala (Hamilton, 1822).</title>
        <authorList>
            <person name="Mohindra V."/>
            <person name="Chowdhury L.M."/>
            <person name="Lal K."/>
            <person name="Jena J.K."/>
        </authorList>
    </citation>
    <scope>NUCLEOTIDE SEQUENCE [LARGE SCALE GENOMIC DNA]</scope>
    <source>
        <strain evidence="1">CM1030</strain>
        <tissue evidence="1">Blood</tissue>
    </source>
</reference>
<comment type="caution">
    <text evidence="1">The sequence shown here is derived from an EMBL/GenBank/DDBJ whole genome shotgun (WGS) entry which is preliminary data.</text>
</comment>
<dbReference type="EMBL" id="JAMKFB020000024">
    <property type="protein sequence ID" value="KAL0157330.1"/>
    <property type="molecule type" value="Genomic_DNA"/>
</dbReference>